<gene>
    <name evidence="1" type="ORF">SHEWBE_2991</name>
</gene>
<evidence type="ECO:0000313" key="1">
    <source>
        <dbReference type="EMBL" id="SQH76954.1"/>
    </source>
</evidence>
<dbReference type="EMBL" id="LS483452">
    <property type="protein sequence ID" value="SQH76954.1"/>
    <property type="molecule type" value="Genomic_DNA"/>
</dbReference>
<proteinExistence type="predicted"/>
<reference evidence="2" key="1">
    <citation type="submission" date="2018-06" db="EMBL/GenBank/DDBJ databases">
        <authorList>
            <person name="Cea G.-C."/>
            <person name="William W."/>
        </authorList>
    </citation>
    <scope>NUCLEOTIDE SEQUENCE [LARGE SCALE GENOMIC DNA]</scope>
    <source>
        <strain evidence="2">DB21MT-2</strain>
    </source>
</reference>
<name>A0A330M6D6_9GAMM</name>
<sequence>MSHWNQIQYTNFVILSDPLRDQLSFLILSFTLFDACTWSDPNH</sequence>
<evidence type="ECO:0000313" key="2">
    <source>
        <dbReference type="Proteomes" id="UP000250123"/>
    </source>
</evidence>
<accession>A0A330M6D6</accession>
<organism evidence="1 2">
    <name type="scientific">Shewanella benthica</name>
    <dbReference type="NCBI Taxonomy" id="43661"/>
    <lineage>
        <taxon>Bacteria</taxon>
        <taxon>Pseudomonadati</taxon>
        <taxon>Pseudomonadota</taxon>
        <taxon>Gammaproteobacteria</taxon>
        <taxon>Alteromonadales</taxon>
        <taxon>Shewanellaceae</taxon>
        <taxon>Shewanella</taxon>
    </lineage>
</organism>
<dbReference type="KEGG" id="sbk:SHEWBE_2991"/>
<dbReference type="Proteomes" id="UP000250123">
    <property type="component" value="Chromosome SHEWBE"/>
</dbReference>
<dbReference type="AlphaFoldDB" id="A0A330M6D6"/>
<protein>
    <submittedName>
        <fullName evidence="1">Uncharacterized protein</fullName>
    </submittedName>
</protein>